<evidence type="ECO:0008006" key="3">
    <source>
        <dbReference type="Google" id="ProtNLM"/>
    </source>
</evidence>
<evidence type="ECO:0000313" key="2">
    <source>
        <dbReference type="Proteomes" id="UP000295547"/>
    </source>
</evidence>
<dbReference type="InterPro" id="IPR018511">
    <property type="entry name" value="Hemolysin-typ_Ca-bd_CS"/>
</dbReference>
<dbReference type="Proteomes" id="UP000295547">
    <property type="component" value="Unassembled WGS sequence"/>
</dbReference>
<organism evidence="1 2">
    <name type="scientific">Rhizobium azibense</name>
    <dbReference type="NCBI Taxonomy" id="1136135"/>
    <lineage>
        <taxon>Bacteria</taxon>
        <taxon>Pseudomonadati</taxon>
        <taxon>Pseudomonadota</taxon>
        <taxon>Alphaproteobacteria</taxon>
        <taxon>Hyphomicrobiales</taxon>
        <taxon>Rhizobiaceae</taxon>
        <taxon>Rhizobium/Agrobacterium group</taxon>
        <taxon>Rhizobium</taxon>
    </lineage>
</organism>
<dbReference type="EMBL" id="SMBJ01000003">
    <property type="protein sequence ID" value="TCU27717.1"/>
    <property type="molecule type" value="Genomic_DNA"/>
</dbReference>
<keyword evidence="2" id="KW-1185">Reference proteome</keyword>
<accession>A0A4R3R1P2</accession>
<sequence>MALQQRSAVTGNPSAGDVGLYIFRVTAADSQRSQQSTYVAFSAIEDGGTTYSITNNGNGNENGLAWVNASSSGGDLTFINSNLNGALNAGGGDDVVIGSGNPETVNGGSDHDALYGIGGGDMLYGGGSTDFIDGGDGNSTMSRCFKTIRRL</sequence>
<dbReference type="AlphaFoldDB" id="A0A4R3R1P2"/>
<protein>
    <recommendedName>
        <fullName evidence="3">Hemolysin type calcium-binding protein</fullName>
    </recommendedName>
</protein>
<gene>
    <name evidence="1" type="ORF">EV130_103120</name>
</gene>
<dbReference type="OrthoDB" id="6756629at2"/>
<comment type="caution">
    <text evidence="1">The sequence shown here is derived from an EMBL/GenBank/DDBJ whole genome shotgun (WGS) entry which is preliminary data.</text>
</comment>
<dbReference type="RefSeq" id="WP_132659947.1">
    <property type="nucleotide sequence ID" value="NZ_SMBJ01000003.1"/>
</dbReference>
<reference evidence="1 2" key="1">
    <citation type="submission" date="2019-03" db="EMBL/GenBank/DDBJ databases">
        <title>Genomic Encyclopedia of Type Strains, Phase IV (KMG-V): Genome sequencing to study the core and pangenomes of soil and plant-associated prokaryotes.</title>
        <authorList>
            <person name="Whitman W."/>
        </authorList>
    </citation>
    <scope>NUCLEOTIDE SEQUENCE [LARGE SCALE GENOMIC DNA]</scope>
    <source>
        <strain evidence="1 2">Gr42</strain>
    </source>
</reference>
<evidence type="ECO:0000313" key="1">
    <source>
        <dbReference type="EMBL" id="TCU27717.1"/>
    </source>
</evidence>
<dbReference type="InterPro" id="IPR011049">
    <property type="entry name" value="Serralysin-like_metalloprot_C"/>
</dbReference>
<dbReference type="Gene3D" id="2.150.10.10">
    <property type="entry name" value="Serralysin-like metalloprotease, C-terminal"/>
    <property type="match status" value="1"/>
</dbReference>
<dbReference type="PROSITE" id="PS00330">
    <property type="entry name" value="HEMOLYSIN_CALCIUM"/>
    <property type="match status" value="1"/>
</dbReference>
<name>A0A4R3R1P2_9HYPH</name>
<dbReference type="SUPFAM" id="SSF51120">
    <property type="entry name" value="beta-Roll"/>
    <property type="match status" value="1"/>
</dbReference>
<proteinExistence type="predicted"/>